<dbReference type="Gene3D" id="3.10.490.10">
    <property type="entry name" value="Gamma-glutamyl cyclotransferase-like"/>
    <property type="match status" value="1"/>
</dbReference>
<reference evidence="2 3" key="1">
    <citation type="submission" date="2018-06" db="EMBL/GenBank/DDBJ databases">
        <title>Halonotius sp. F13-13 a new haloarchaeeon isolated from a solar saltern from Isla Cristina, Huelva, Spain.</title>
        <authorList>
            <person name="Duran-Viseras A."/>
            <person name="Sanchez-Porro C."/>
            <person name="Ventosa A."/>
        </authorList>
    </citation>
    <scope>NUCLEOTIDE SEQUENCE [LARGE SCALE GENOMIC DNA]</scope>
    <source>
        <strain evidence="2 3">CECT 7525</strain>
    </source>
</reference>
<evidence type="ECO:0000259" key="1">
    <source>
        <dbReference type="Pfam" id="PF06094"/>
    </source>
</evidence>
<dbReference type="OrthoDB" id="198684at2157"/>
<dbReference type="Pfam" id="PF06094">
    <property type="entry name" value="GGACT"/>
    <property type="match status" value="1"/>
</dbReference>
<dbReference type="CDD" id="cd06661">
    <property type="entry name" value="GGCT_like"/>
    <property type="match status" value="1"/>
</dbReference>
<proteinExistence type="predicted"/>
<keyword evidence="2" id="KW-0808">Transferase</keyword>
<accession>A0A3A6Q6T6</accession>
<feature type="domain" description="Gamma-glutamylcyclotransferase AIG2-like" evidence="1">
    <location>
        <begin position="3"/>
        <end position="99"/>
    </location>
</feature>
<dbReference type="InterPro" id="IPR013024">
    <property type="entry name" value="GGCT-like"/>
</dbReference>
<dbReference type="InterPro" id="IPR036568">
    <property type="entry name" value="GGCT-like_sf"/>
</dbReference>
<dbReference type="Proteomes" id="UP000281564">
    <property type="component" value="Unassembled WGS sequence"/>
</dbReference>
<protein>
    <submittedName>
        <fullName evidence="2">Gamma-glutamylcyclotransferase</fullName>
    </submittedName>
</protein>
<name>A0A3A6Q6T6_9EURY</name>
<dbReference type="InterPro" id="IPR009288">
    <property type="entry name" value="AIG2-like_dom"/>
</dbReference>
<sequence>MLVFVYGTLTNDEQVASLLDSYRFVGSATCMGLRRLDGRYPTLVPGDSVTGRLLETDEIERLDLYEGVDRGLYHRVSVSLAPSLAATVSTSTASVYIGDPAALGLGSPDQYWPGTAAFPSRIERCLSATHIEFVNKNNKFEPRPTAV</sequence>
<comment type="caution">
    <text evidence="2">The sequence shown here is derived from an EMBL/GenBank/DDBJ whole genome shotgun (WGS) entry which is preliminary data.</text>
</comment>
<dbReference type="EMBL" id="QMDW01000026">
    <property type="protein sequence ID" value="RJX48093.1"/>
    <property type="molecule type" value="Genomic_DNA"/>
</dbReference>
<evidence type="ECO:0000313" key="2">
    <source>
        <dbReference type="EMBL" id="RJX48093.1"/>
    </source>
</evidence>
<keyword evidence="3" id="KW-1185">Reference proteome</keyword>
<dbReference type="GO" id="GO:0016740">
    <property type="term" value="F:transferase activity"/>
    <property type="evidence" value="ECO:0007669"/>
    <property type="project" value="UniProtKB-KW"/>
</dbReference>
<dbReference type="SUPFAM" id="SSF110857">
    <property type="entry name" value="Gamma-glutamyl cyclotransferase-like"/>
    <property type="match status" value="1"/>
</dbReference>
<dbReference type="AlphaFoldDB" id="A0A3A6Q6T6"/>
<gene>
    <name evidence="2" type="ORF">DP106_13135</name>
</gene>
<organism evidence="2 3">
    <name type="scientific">Halonotius pteroides</name>
    <dbReference type="NCBI Taxonomy" id="268735"/>
    <lineage>
        <taxon>Archaea</taxon>
        <taxon>Methanobacteriati</taxon>
        <taxon>Methanobacteriota</taxon>
        <taxon>Stenosarchaea group</taxon>
        <taxon>Halobacteria</taxon>
        <taxon>Halobacteriales</taxon>
        <taxon>Haloferacaceae</taxon>
        <taxon>Halonotius</taxon>
    </lineage>
</organism>
<evidence type="ECO:0000313" key="3">
    <source>
        <dbReference type="Proteomes" id="UP000281564"/>
    </source>
</evidence>